<comment type="similarity">
    <text evidence="3">Belongs to the LplA family.</text>
</comment>
<evidence type="ECO:0000256" key="1">
    <source>
        <dbReference type="ARBA" id="ARBA00003253"/>
    </source>
</evidence>
<gene>
    <name evidence="6" type="ORF">QBC32DRAFT_343815</name>
</gene>
<sequence length="434" mass="48616">MAALLLRSTTGGFRCLTKGPAFVSTTTTTLSSNPGFGLLTKLRRSYSTTTLSQDLLNKRVQVYQSTSHDPYLNLSIEHHLLQHSHPDSYVLFLYINDPCVVIGRNQNPWLEVNLPALQEAEDIKLVRRRSGGGTVFHDHGNVNWSVICPPAVFDRDRHAEMVVRALKDLGITTAKVNERHDIVIAGDGRGNGKDVFKVSGSAYKLTRLRSLHHGTCLLNSPRLKNIGKFLRSPGEPYIKARGVESVRSPIRNVDIDTEEFNKRVVDEFLAMYEEQFGEDVKVERVGEEVKDMGNIRKGMDELTSIPWIYGQTPQFTFSSRPTEDDPRERPSLDLDVQSDFNIEFTLRHGEIQTANVSGLKYEGPTMDEDFYDGMVSQALAQGSDDESAVKLYEINDWATALKSATSGQAFKMSDSSLNSISGWLNKVFPGNHFR</sequence>
<dbReference type="PANTHER" id="PTHR12561">
    <property type="entry name" value="LIPOATE-PROTEIN LIGASE"/>
    <property type="match status" value="1"/>
</dbReference>
<dbReference type="GO" id="GO:0017118">
    <property type="term" value="F:lipoyltransferase activity"/>
    <property type="evidence" value="ECO:0007669"/>
    <property type="project" value="TreeGrafter"/>
</dbReference>
<feature type="domain" description="BPL/LPL catalytic" evidence="5">
    <location>
        <begin position="85"/>
        <end position="276"/>
    </location>
</feature>
<comment type="caution">
    <text evidence="6">The sequence shown here is derived from an EMBL/GenBank/DDBJ whole genome shotgun (WGS) entry which is preliminary data.</text>
</comment>
<accession>A0AAN6SEP2</accession>
<dbReference type="EMBL" id="MU859146">
    <property type="protein sequence ID" value="KAK3951482.1"/>
    <property type="molecule type" value="Genomic_DNA"/>
</dbReference>
<evidence type="ECO:0000313" key="6">
    <source>
        <dbReference type="EMBL" id="KAK3951482.1"/>
    </source>
</evidence>
<dbReference type="CDD" id="cd16443">
    <property type="entry name" value="LplA"/>
    <property type="match status" value="1"/>
</dbReference>
<dbReference type="Proteomes" id="UP001303222">
    <property type="component" value="Unassembled WGS sequence"/>
</dbReference>
<evidence type="ECO:0000259" key="5">
    <source>
        <dbReference type="PROSITE" id="PS51733"/>
    </source>
</evidence>
<dbReference type="FunFam" id="3.30.930.10:FF:000090">
    <property type="entry name" value="Lipoyltransferase and lipoate-protein ligase, putative"/>
    <property type="match status" value="1"/>
</dbReference>
<comment type="pathway">
    <text evidence="2">Protein modification; protein lipoylation via exogenous pathway; protein N(6)-(lipoyl)lysine from lipoate: step 2/2.</text>
</comment>
<dbReference type="GO" id="GO:0005739">
    <property type="term" value="C:mitochondrion"/>
    <property type="evidence" value="ECO:0007669"/>
    <property type="project" value="TreeGrafter"/>
</dbReference>
<dbReference type="PROSITE" id="PS51733">
    <property type="entry name" value="BPL_LPL_CATALYTIC"/>
    <property type="match status" value="1"/>
</dbReference>
<dbReference type="InterPro" id="IPR004562">
    <property type="entry name" value="LipoylTrfase_LipoateP_Ligase"/>
</dbReference>
<name>A0AAN6SEP2_9PEZI</name>
<dbReference type="Gene3D" id="3.30.930.10">
    <property type="entry name" value="Bira Bifunctional Protein, Domain 2"/>
    <property type="match status" value="1"/>
</dbReference>
<evidence type="ECO:0000256" key="2">
    <source>
        <dbReference type="ARBA" id="ARBA00005085"/>
    </source>
</evidence>
<dbReference type="InterPro" id="IPR004143">
    <property type="entry name" value="BPL_LPL_catalytic"/>
</dbReference>
<keyword evidence="7" id="KW-1185">Reference proteome</keyword>
<dbReference type="Pfam" id="PF21948">
    <property type="entry name" value="LplA-B_cat"/>
    <property type="match status" value="1"/>
</dbReference>
<reference evidence="6" key="2">
    <citation type="submission" date="2023-06" db="EMBL/GenBank/DDBJ databases">
        <authorList>
            <consortium name="Lawrence Berkeley National Laboratory"/>
            <person name="Mondo S.J."/>
            <person name="Hensen N."/>
            <person name="Bonometti L."/>
            <person name="Westerberg I."/>
            <person name="Brannstrom I.O."/>
            <person name="Guillou S."/>
            <person name="Cros-Aarteil S."/>
            <person name="Calhoun S."/>
            <person name="Haridas S."/>
            <person name="Kuo A."/>
            <person name="Pangilinan J."/>
            <person name="Riley R."/>
            <person name="Labutti K."/>
            <person name="Andreopoulos B."/>
            <person name="Lipzen A."/>
            <person name="Chen C."/>
            <person name="Yanf M."/>
            <person name="Daum C."/>
            <person name="Ng V."/>
            <person name="Clum A."/>
            <person name="Steindorff A."/>
            <person name="Ohm R."/>
            <person name="Martin F."/>
            <person name="Silar P."/>
            <person name="Natvig D."/>
            <person name="Lalanne C."/>
            <person name="Gautier V."/>
            <person name="Ament-Velasquez S.L."/>
            <person name="Kruys A."/>
            <person name="Hutchinson M.I."/>
            <person name="Powell A.J."/>
            <person name="Barry K."/>
            <person name="Miller A.N."/>
            <person name="Grigoriev I.V."/>
            <person name="Debuchy R."/>
            <person name="Gladieux P."/>
            <person name="Thoren M.H."/>
            <person name="Johannesson H."/>
        </authorList>
    </citation>
    <scope>NUCLEOTIDE SEQUENCE</scope>
    <source>
        <strain evidence="6">CBS 626.80</strain>
    </source>
</reference>
<dbReference type="AlphaFoldDB" id="A0AAN6SEP2"/>
<organism evidence="6 7">
    <name type="scientific">Pseudoneurospora amorphoporcata</name>
    <dbReference type="NCBI Taxonomy" id="241081"/>
    <lineage>
        <taxon>Eukaryota</taxon>
        <taxon>Fungi</taxon>
        <taxon>Dikarya</taxon>
        <taxon>Ascomycota</taxon>
        <taxon>Pezizomycotina</taxon>
        <taxon>Sordariomycetes</taxon>
        <taxon>Sordariomycetidae</taxon>
        <taxon>Sordariales</taxon>
        <taxon>Sordariaceae</taxon>
        <taxon>Pseudoneurospora</taxon>
    </lineage>
</organism>
<dbReference type="PANTHER" id="PTHR12561:SF3">
    <property type="entry name" value="LIPOYLTRANSFERASE 1, MITOCHONDRIAL"/>
    <property type="match status" value="1"/>
</dbReference>
<comment type="function">
    <text evidence="1">Catalyzes both the ATP-dependent activation of exogenously supplied lipoate to lipoyl-AMP and the transfer of the activated lipoyl onto the lipoyl domains of lipoate-dependent enzymes.</text>
</comment>
<evidence type="ECO:0000313" key="7">
    <source>
        <dbReference type="Proteomes" id="UP001303222"/>
    </source>
</evidence>
<evidence type="ECO:0000256" key="3">
    <source>
        <dbReference type="ARBA" id="ARBA00008242"/>
    </source>
</evidence>
<dbReference type="InterPro" id="IPR045864">
    <property type="entry name" value="aa-tRNA-synth_II/BPL/LPL"/>
</dbReference>
<reference evidence="6" key="1">
    <citation type="journal article" date="2023" name="Mol. Phylogenet. Evol.">
        <title>Genome-scale phylogeny and comparative genomics of the fungal order Sordariales.</title>
        <authorList>
            <person name="Hensen N."/>
            <person name="Bonometti L."/>
            <person name="Westerberg I."/>
            <person name="Brannstrom I.O."/>
            <person name="Guillou S."/>
            <person name="Cros-Aarteil S."/>
            <person name="Calhoun S."/>
            <person name="Haridas S."/>
            <person name="Kuo A."/>
            <person name="Mondo S."/>
            <person name="Pangilinan J."/>
            <person name="Riley R."/>
            <person name="LaButti K."/>
            <person name="Andreopoulos B."/>
            <person name="Lipzen A."/>
            <person name="Chen C."/>
            <person name="Yan M."/>
            <person name="Daum C."/>
            <person name="Ng V."/>
            <person name="Clum A."/>
            <person name="Steindorff A."/>
            <person name="Ohm R.A."/>
            <person name="Martin F."/>
            <person name="Silar P."/>
            <person name="Natvig D.O."/>
            <person name="Lalanne C."/>
            <person name="Gautier V."/>
            <person name="Ament-Velasquez S.L."/>
            <person name="Kruys A."/>
            <person name="Hutchinson M.I."/>
            <person name="Powell A.J."/>
            <person name="Barry K."/>
            <person name="Miller A.N."/>
            <person name="Grigoriev I.V."/>
            <person name="Debuchy R."/>
            <person name="Gladieux P."/>
            <person name="Hiltunen Thoren M."/>
            <person name="Johannesson H."/>
        </authorList>
    </citation>
    <scope>NUCLEOTIDE SEQUENCE</scope>
    <source>
        <strain evidence="6">CBS 626.80</strain>
    </source>
</reference>
<dbReference type="SUPFAM" id="SSF55681">
    <property type="entry name" value="Class II aaRS and biotin synthetases"/>
    <property type="match status" value="1"/>
</dbReference>
<dbReference type="GO" id="GO:0009249">
    <property type="term" value="P:protein lipoylation"/>
    <property type="evidence" value="ECO:0007669"/>
    <property type="project" value="InterPro"/>
</dbReference>
<evidence type="ECO:0000256" key="4">
    <source>
        <dbReference type="ARBA" id="ARBA00015925"/>
    </source>
</evidence>
<protein>
    <recommendedName>
        <fullName evidence="4">Putative lipoate-protein ligase A</fullName>
    </recommendedName>
</protein>
<proteinExistence type="inferred from homology"/>